<evidence type="ECO:0000313" key="3">
    <source>
        <dbReference type="Proteomes" id="UP001152320"/>
    </source>
</evidence>
<dbReference type="SUPFAM" id="SSF81606">
    <property type="entry name" value="PP2C-like"/>
    <property type="match status" value="1"/>
</dbReference>
<dbReference type="Gene3D" id="3.60.40.10">
    <property type="entry name" value="PPM-type phosphatase domain"/>
    <property type="match status" value="1"/>
</dbReference>
<dbReference type="Proteomes" id="UP001152320">
    <property type="component" value="Chromosome 5"/>
</dbReference>
<organism evidence="2 3">
    <name type="scientific">Holothuria leucospilota</name>
    <name type="common">Black long sea cucumber</name>
    <name type="synonym">Mertensiothuria leucospilota</name>
    <dbReference type="NCBI Taxonomy" id="206669"/>
    <lineage>
        <taxon>Eukaryota</taxon>
        <taxon>Metazoa</taxon>
        <taxon>Echinodermata</taxon>
        <taxon>Eleutherozoa</taxon>
        <taxon>Echinozoa</taxon>
        <taxon>Holothuroidea</taxon>
        <taxon>Aspidochirotacea</taxon>
        <taxon>Aspidochirotida</taxon>
        <taxon>Holothuriidae</taxon>
        <taxon>Holothuria</taxon>
    </lineage>
</organism>
<dbReference type="InterPro" id="IPR036457">
    <property type="entry name" value="PPM-type-like_dom_sf"/>
</dbReference>
<dbReference type="PROSITE" id="PS51746">
    <property type="entry name" value="PPM_2"/>
    <property type="match status" value="1"/>
</dbReference>
<dbReference type="CDD" id="cd00143">
    <property type="entry name" value="PP2Cc"/>
    <property type="match status" value="1"/>
</dbReference>
<gene>
    <name evidence="2" type="ORF">HOLleu_13226</name>
</gene>
<dbReference type="PANTHER" id="PTHR13832:SF792">
    <property type="entry name" value="GM14286P"/>
    <property type="match status" value="1"/>
</dbReference>
<proteinExistence type="predicted"/>
<accession>A0A9Q1CCM2</accession>
<dbReference type="PANTHER" id="PTHR13832">
    <property type="entry name" value="PROTEIN PHOSPHATASE 2C"/>
    <property type="match status" value="1"/>
</dbReference>
<evidence type="ECO:0000259" key="1">
    <source>
        <dbReference type="PROSITE" id="PS51746"/>
    </source>
</evidence>
<dbReference type="EMBL" id="JAIZAY010000005">
    <property type="protein sequence ID" value="KAJ8042219.1"/>
    <property type="molecule type" value="Genomic_DNA"/>
</dbReference>
<evidence type="ECO:0000313" key="2">
    <source>
        <dbReference type="EMBL" id="KAJ8042219.1"/>
    </source>
</evidence>
<dbReference type="GO" id="GO:0004741">
    <property type="term" value="F:[pyruvate dehydrogenase (acetyl-transferring)]-phosphatase activity"/>
    <property type="evidence" value="ECO:0007669"/>
    <property type="project" value="TreeGrafter"/>
</dbReference>
<dbReference type="Pfam" id="PF00481">
    <property type="entry name" value="PP2C"/>
    <property type="match status" value="1"/>
</dbReference>
<dbReference type="InterPro" id="IPR001932">
    <property type="entry name" value="PPM-type_phosphatase-like_dom"/>
</dbReference>
<protein>
    <submittedName>
        <fullName evidence="2">[Pyruvate dehydrogenase [acetyl-transferring]]-phosphatase 1, mitochondrial</fullName>
    </submittedName>
</protein>
<name>A0A9Q1CCM2_HOLLE</name>
<dbReference type="InterPro" id="IPR015655">
    <property type="entry name" value="PP2C"/>
</dbReference>
<sequence length="491" mass="54798">MKILKVACRVLTRSNVSKPYTFLLVKKYFRQDGRTYGHAAVNLYLPVGTPVIPKLTPDAVNEVLQKNEVKVKLNPGISVVNSYCSNQLASNSPIEDQRAEAQCCLTDGVLVGVFDGHSGPKCAQVVSERLFDYIAAEILPYDTLLSVYKKIEAKETSLVRWLGGKAIPMSPNAELHHHSLVKYLYENVSVDSEADDYIPDMMATAFDRLDQDLTTEALSHSDDISVSDECLRTVFSGACANVAFFQGNDLYVANSGDCRAVLGVQMDNGVWSPIVLSNDHNAYNNNEVNRVKSSHPANESMTVIRQERLLGELMPLRAFGDARFKWQGEIQKDIFRKWEKQHGPQLRNFHLPRNFYTPPYLVPTPEVTHYNLEGKTGFLILATDGLWEMLDPDKAVALVGAHSEAMGQMGPYSPAAKVTLGEIRTALAQRRFSLRPLDTNVSTHLIRYALCGVGHTFDYDKLAESVSLPPNIVRHYRDDITVTVVFFNGKQ</sequence>
<dbReference type="GO" id="GO:0005739">
    <property type="term" value="C:mitochondrion"/>
    <property type="evidence" value="ECO:0007669"/>
    <property type="project" value="TreeGrafter"/>
</dbReference>
<reference evidence="2" key="1">
    <citation type="submission" date="2021-10" db="EMBL/GenBank/DDBJ databases">
        <title>Tropical sea cucumber genome reveals ecological adaptation and Cuvierian tubules defense mechanism.</title>
        <authorList>
            <person name="Chen T."/>
        </authorList>
    </citation>
    <scope>NUCLEOTIDE SEQUENCE</scope>
    <source>
        <strain evidence="2">Nanhai2018</strain>
        <tissue evidence="2">Muscle</tissue>
    </source>
</reference>
<feature type="domain" description="PPM-type phosphatase" evidence="1">
    <location>
        <begin position="80"/>
        <end position="487"/>
    </location>
</feature>
<dbReference type="SMART" id="SM00332">
    <property type="entry name" value="PP2Cc"/>
    <property type="match status" value="1"/>
</dbReference>
<dbReference type="AlphaFoldDB" id="A0A9Q1CCM2"/>
<keyword evidence="3" id="KW-1185">Reference proteome</keyword>
<comment type="caution">
    <text evidence="2">The sequence shown here is derived from an EMBL/GenBank/DDBJ whole genome shotgun (WGS) entry which is preliminary data.</text>
</comment>
<dbReference type="OrthoDB" id="420076at2759"/>